<name>A0A158DVY2_9BURK</name>
<dbReference type="EMBL" id="FCOA02000085">
    <property type="protein sequence ID" value="SAK98781.1"/>
    <property type="molecule type" value="Genomic_DNA"/>
</dbReference>
<organism evidence="1 2">
    <name type="scientific">Caballeronia hypogeia</name>
    <dbReference type="NCBI Taxonomy" id="1777140"/>
    <lineage>
        <taxon>Bacteria</taxon>
        <taxon>Pseudomonadati</taxon>
        <taxon>Pseudomonadota</taxon>
        <taxon>Betaproteobacteria</taxon>
        <taxon>Burkholderiales</taxon>
        <taxon>Burkholderiaceae</taxon>
        <taxon>Caballeronia</taxon>
    </lineage>
</organism>
<evidence type="ECO:0000313" key="1">
    <source>
        <dbReference type="EMBL" id="SAK98781.1"/>
    </source>
</evidence>
<sequence>MMRDQVVDIDLAFHVPVDDLRHIRAPARAAERRAFPLASRDELERTRADLLPRRRHADDERLAPALVRAFERLTHQRRIADAFERIVRAAIGQLHDMVDDVLHFLRVDEVRHAELLRELHAPRIDIDTDDLVRADHLRALDHVQADAAETEHDYIRPRFHLRRIHDRADARRHAAADVADLVERRVFTHFRHRNLRHHDVVRERRRAHVVEQRLAIEREA</sequence>
<protein>
    <submittedName>
        <fullName evidence="1">Uncharacterized protein</fullName>
    </submittedName>
</protein>
<reference evidence="1" key="1">
    <citation type="submission" date="2016-01" db="EMBL/GenBank/DDBJ databases">
        <authorList>
            <person name="Peeters C."/>
        </authorList>
    </citation>
    <scope>NUCLEOTIDE SEQUENCE</scope>
    <source>
        <strain evidence="1">LMG 29322</strain>
    </source>
</reference>
<dbReference type="AlphaFoldDB" id="A0A158DVY2"/>
<accession>A0A158DVY2</accession>
<dbReference type="Proteomes" id="UP000054851">
    <property type="component" value="Unassembled WGS sequence"/>
</dbReference>
<comment type="caution">
    <text evidence="1">The sequence shown here is derived from an EMBL/GenBank/DDBJ whole genome shotgun (WGS) entry which is preliminary data.</text>
</comment>
<keyword evidence="2" id="KW-1185">Reference proteome</keyword>
<proteinExistence type="predicted"/>
<gene>
    <name evidence="1" type="ORF">AWB79_07619</name>
</gene>
<evidence type="ECO:0000313" key="2">
    <source>
        <dbReference type="Proteomes" id="UP000054851"/>
    </source>
</evidence>